<sequence>MIPRARSSHPSMEECQFKIKNLGAGPTEKSRLKDFIMSLSTHFSHNQEQCVQNNAMTQSNQTYPEKWKTKFLSPNQSIRNISLAGVISSKDGLRDGKEEKKSDGKFQTSLATIISKILTRKNRPRKPSVMPIVDLRTIPH</sequence>
<protein>
    <submittedName>
        <fullName evidence="1">Uncharacterized protein</fullName>
    </submittedName>
</protein>
<evidence type="ECO:0000313" key="2">
    <source>
        <dbReference type="Proteomes" id="UP001428341"/>
    </source>
</evidence>
<proteinExistence type="predicted"/>
<reference evidence="1 2" key="1">
    <citation type="submission" date="2024-05" db="EMBL/GenBank/DDBJ databases">
        <title>Haplotype-resolved chromosome-level genome assembly of Huyou (Citrus changshanensis).</title>
        <authorList>
            <person name="Miao C."/>
            <person name="Chen W."/>
            <person name="Wu Y."/>
            <person name="Wang L."/>
            <person name="Zhao S."/>
            <person name="Grierson D."/>
            <person name="Xu C."/>
            <person name="Chen K."/>
        </authorList>
    </citation>
    <scope>NUCLEOTIDE SEQUENCE [LARGE SCALE GENOMIC DNA]</scope>
    <source>
        <strain evidence="1">01-14</strain>
        <tissue evidence="1">Leaf</tissue>
    </source>
</reference>
<dbReference type="EMBL" id="JBCGBO010000024">
    <property type="protein sequence ID" value="KAK9182890.1"/>
    <property type="molecule type" value="Genomic_DNA"/>
</dbReference>
<comment type="caution">
    <text evidence="1">The sequence shown here is derived from an EMBL/GenBank/DDBJ whole genome shotgun (WGS) entry which is preliminary data.</text>
</comment>
<dbReference type="Proteomes" id="UP001428341">
    <property type="component" value="Unassembled WGS sequence"/>
</dbReference>
<evidence type="ECO:0000313" key="1">
    <source>
        <dbReference type="EMBL" id="KAK9182890.1"/>
    </source>
</evidence>
<gene>
    <name evidence="1" type="ORF">WN944_026038</name>
</gene>
<name>A0AAP0LVK9_9ROSI</name>
<organism evidence="1 2">
    <name type="scientific">Citrus x changshan-huyou</name>
    <dbReference type="NCBI Taxonomy" id="2935761"/>
    <lineage>
        <taxon>Eukaryota</taxon>
        <taxon>Viridiplantae</taxon>
        <taxon>Streptophyta</taxon>
        <taxon>Embryophyta</taxon>
        <taxon>Tracheophyta</taxon>
        <taxon>Spermatophyta</taxon>
        <taxon>Magnoliopsida</taxon>
        <taxon>eudicotyledons</taxon>
        <taxon>Gunneridae</taxon>
        <taxon>Pentapetalae</taxon>
        <taxon>rosids</taxon>
        <taxon>malvids</taxon>
        <taxon>Sapindales</taxon>
        <taxon>Rutaceae</taxon>
        <taxon>Aurantioideae</taxon>
        <taxon>Citrus</taxon>
    </lineage>
</organism>
<keyword evidence="2" id="KW-1185">Reference proteome</keyword>
<accession>A0AAP0LVK9</accession>
<dbReference type="AlphaFoldDB" id="A0AAP0LVK9"/>